<evidence type="ECO:0000256" key="10">
    <source>
        <dbReference type="HAMAP-Rule" id="MF_00135"/>
    </source>
</evidence>
<dbReference type="AlphaFoldDB" id="A0A2G9YLC6"/>
<dbReference type="InterPro" id="IPR011060">
    <property type="entry name" value="RibuloseP-bd_barrel"/>
</dbReference>
<dbReference type="GO" id="GO:0000162">
    <property type="term" value="P:L-tryptophan biosynthetic process"/>
    <property type="evidence" value="ECO:0007669"/>
    <property type="project" value="UniProtKB-UniRule"/>
</dbReference>
<dbReference type="FunFam" id="3.20.20.70:FF:000075">
    <property type="entry name" value="Tryptophan biosynthesis protein TRP1"/>
    <property type="match status" value="1"/>
</dbReference>
<comment type="catalytic activity">
    <reaction evidence="1 10">
        <text>N-(5-phospho-beta-D-ribosyl)anthranilate = 1-(2-carboxyphenylamino)-1-deoxy-D-ribulose 5-phosphate</text>
        <dbReference type="Rhea" id="RHEA:21540"/>
        <dbReference type="ChEBI" id="CHEBI:18277"/>
        <dbReference type="ChEBI" id="CHEBI:58613"/>
        <dbReference type="EC" id="5.3.1.24"/>
    </reaction>
</comment>
<protein>
    <recommendedName>
        <fullName evidence="5 10">N-(5'-phosphoribosyl)anthranilate isomerase</fullName>
        <shortName evidence="10">PRAI</shortName>
        <ecNumber evidence="4 10">5.3.1.24</ecNumber>
    </recommendedName>
</protein>
<accession>A0A2G9YLC6</accession>
<dbReference type="Proteomes" id="UP000231292">
    <property type="component" value="Unassembled WGS sequence"/>
</dbReference>
<keyword evidence="7 10" id="KW-0822">Tryptophan biosynthesis</keyword>
<dbReference type="InterPro" id="IPR044643">
    <property type="entry name" value="TrpF_fam"/>
</dbReference>
<proteinExistence type="inferred from homology"/>
<keyword evidence="8 10" id="KW-0057">Aromatic amino acid biosynthesis</keyword>
<evidence type="ECO:0000256" key="2">
    <source>
        <dbReference type="ARBA" id="ARBA00004664"/>
    </source>
</evidence>
<dbReference type="UniPathway" id="UPA00035">
    <property type="reaction ID" value="UER00042"/>
</dbReference>
<feature type="domain" description="N-(5'phosphoribosyl) anthranilate isomerase (PRAI)" evidence="11">
    <location>
        <begin position="4"/>
        <end position="199"/>
    </location>
</feature>
<keyword evidence="6 10" id="KW-0028">Amino-acid biosynthesis</keyword>
<evidence type="ECO:0000256" key="3">
    <source>
        <dbReference type="ARBA" id="ARBA00007571"/>
    </source>
</evidence>
<organism evidence="12 13">
    <name type="scientific">Candidatus Sherwoodlollariibacterium unditelluris</name>
    <dbReference type="NCBI Taxonomy" id="1974757"/>
    <lineage>
        <taxon>Bacteria</taxon>
        <taxon>Pseudomonadati</taxon>
        <taxon>Candidatus Omnitrophota</taxon>
        <taxon>Candidatus Sherwoodlollariibacterium</taxon>
    </lineage>
</organism>
<reference evidence="12 13" key="1">
    <citation type="submission" date="2017-09" db="EMBL/GenBank/DDBJ databases">
        <title>Depth-based differentiation of microbial function through sediment-hosted aquifers and enrichment of novel symbionts in the deep terrestrial subsurface.</title>
        <authorList>
            <person name="Probst A.J."/>
            <person name="Ladd B."/>
            <person name="Jarett J.K."/>
            <person name="Geller-Mcgrath D.E."/>
            <person name="Sieber C.M."/>
            <person name="Emerson J.B."/>
            <person name="Anantharaman K."/>
            <person name="Thomas B.C."/>
            <person name="Malmstrom R."/>
            <person name="Stieglmeier M."/>
            <person name="Klingl A."/>
            <person name="Woyke T."/>
            <person name="Ryan C.M."/>
            <person name="Banfield J.F."/>
        </authorList>
    </citation>
    <scope>NUCLEOTIDE SEQUENCE [LARGE SCALE GENOMIC DNA]</scope>
    <source>
        <strain evidence="12">CG23_combo_of_CG06-09_8_20_14_all_41_10</strain>
    </source>
</reference>
<evidence type="ECO:0000259" key="11">
    <source>
        <dbReference type="Pfam" id="PF00697"/>
    </source>
</evidence>
<dbReference type="EC" id="5.3.1.24" evidence="4 10"/>
<dbReference type="SUPFAM" id="SSF51366">
    <property type="entry name" value="Ribulose-phoshate binding barrel"/>
    <property type="match status" value="1"/>
</dbReference>
<evidence type="ECO:0000256" key="5">
    <source>
        <dbReference type="ARBA" id="ARBA00022272"/>
    </source>
</evidence>
<dbReference type="EMBL" id="PCRK01000004">
    <property type="protein sequence ID" value="PIP19952.1"/>
    <property type="molecule type" value="Genomic_DNA"/>
</dbReference>
<dbReference type="InterPro" id="IPR013785">
    <property type="entry name" value="Aldolase_TIM"/>
</dbReference>
<dbReference type="PANTHER" id="PTHR42894:SF1">
    <property type="entry name" value="N-(5'-PHOSPHORIBOSYL)ANTHRANILATE ISOMERASE"/>
    <property type="match status" value="1"/>
</dbReference>
<dbReference type="PANTHER" id="PTHR42894">
    <property type="entry name" value="N-(5'-PHOSPHORIBOSYL)ANTHRANILATE ISOMERASE"/>
    <property type="match status" value="1"/>
</dbReference>
<evidence type="ECO:0000313" key="13">
    <source>
        <dbReference type="Proteomes" id="UP000231292"/>
    </source>
</evidence>
<dbReference type="GO" id="GO:0004640">
    <property type="term" value="F:phosphoribosylanthranilate isomerase activity"/>
    <property type="evidence" value="ECO:0007669"/>
    <property type="project" value="UniProtKB-UniRule"/>
</dbReference>
<dbReference type="NCBIfam" id="NF002298">
    <property type="entry name" value="PRK01222.1-4"/>
    <property type="match status" value="1"/>
</dbReference>
<dbReference type="InterPro" id="IPR001240">
    <property type="entry name" value="PRAI_dom"/>
</dbReference>
<evidence type="ECO:0000256" key="9">
    <source>
        <dbReference type="ARBA" id="ARBA00023235"/>
    </source>
</evidence>
<comment type="pathway">
    <text evidence="2 10">Amino-acid biosynthesis; L-tryptophan biosynthesis; L-tryptophan from chorismate: step 3/5.</text>
</comment>
<evidence type="ECO:0000256" key="4">
    <source>
        <dbReference type="ARBA" id="ARBA00012572"/>
    </source>
</evidence>
<dbReference type="CDD" id="cd00405">
    <property type="entry name" value="PRAI"/>
    <property type="match status" value="1"/>
</dbReference>
<sequence length="210" mass="23709">MVKVKICGITNLEDALAAFFNGADAIGFVFYNKSPRYIDPIKARNISRILPKEILRVGVFVNEKENKIKKIAKACALDMLQFHGSESPKFCSKFKGYKIIKAFRVGKKLELRQLEEYKTFAYLFDTFVASKIGGTGKKFDWNLLNKAGKIKRPVFLSGGLDNRNVRYALKRIKPDWVDASSSVEAKPGKKDHKKIRNFILEAKRGTGPAS</sequence>
<dbReference type="Pfam" id="PF00697">
    <property type="entry name" value="PRAI"/>
    <property type="match status" value="1"/>
</dbReference>
<evidence type="ECO:0000256" key="8">
    <source>
        <dbReference type="ARBA" id="ARBA00023141"/>
    </source>
</evidence>
<dbReference type="HAMAP" id="MF_00135">
    <property type="entry name" value="PRAI"/>
    <property type="match status" value="1"/>
</dbReference>
<comment type="caution">
    <text evidence="12">The sequence shown here is derived from an EMBL/GenBank/DDBJ whole genome shotgun (WGS) entry which is preliminary data.</text>
</comment>
<evidence type="ECO:0000256" key="7">
    <source>
        <dbReference type="ARBA" id="ARBA00022822"/>
    </source>
</evidence>
<gene>
    <name evidence="10" type="primary">trpF</name>
    <name evidence="12" type="ORF">COX41_00065</name>
</gene>
<evidence type="ECO:0000256" key="6">
    <source>
        <dbReference type="ARBA" id="ARBA00022605"/>
    </source>
</evidence>
<comment type="similarity">
    <text evidence="3 10">Belongs to the TrpF family.</text>
</comment>
<evidence type="ECO:0000313" key="12">
    <source>
        <dbReference type="EMBL" id="PIP19952.1"/>
    </source>
</evidence>
<keyword evidence="9 10" id="KW-0413">Isomerase</keyword>
<name>A0A2G9YLC6_9BACT</name>
<evidence type="ECO:0000256" key="1">
    <source>
        <dbReference type="ARBA" id="ARBA00001164"/>
    </source>
</evidence>
<dbReference type="Gene3D" id="3.20.20.70">
    <property type="entry name" value="Aldolase class I"/>
    <property type="match status" value="1"/>
</dbReference>